<feature type="region of interest" description="Disordered" evidence="1">
    <location>
        <begin position="199"/>
        <end position="222"/>
    </location>
</feature>
<reference evidence="2" key="1">
    <citation type="journal article" date="2020" name="Stud. Mycol.">
        <title>101 Dothideomycetes genomes: a test case for predicting lifestyles and emergence of pathogens.</title>
        <authorList>
            <person name="Haridas S."/>
            <person name="Albert R."/>
            <person name="Binder M."/>
            <person name="Bloem J."/>
            <person name="Labutti K."/>
            <person name="Salamov A."/>
            <person name="Andreopoulos B."/>
            <person name="Baker S."/>
            <person name="Barry K."/>
            <person name="Bills G."/>
            <person name="Bluhm B."/>
            <person name="Cannon C."/>
            <person name="Castanera R."/>
            <person name="Culley D."/>
            <person name="Daum C."/>
            <person name="Ezra D."/>
            <person name="Gonzalez J."/>
            <person name="Henrissat B."/>
            <person name="Kuo A."/>
            <person name="Liang C."/>
            <person name="Lipzen A."/>
            <person name="Lutzoni F."/>
            <person name="Magnuson J."/>
            <person name="Mondo S."/>
            <person name="Nolan M."/>
            <person name="Ohm R."/>
            <person name="Pangilinan J."/>
            <person name="Park H.-J."/>
            <person name="Ramirez L."/>
            <person name="Alfaro M."/>
            <person name="Sun H."/>
            <person name="Tritt A."/>
            <person name="Yoshinaga Y."/>
            <person name="Zwiers L.-H."/>
            <person name="Turgeon B."/>
            <person name="Goodwin S."/>
            <person name="Spatafora J."/>
            <person name="Crous P."/>
            <person name="Grigoriev I."/>
        </authorList>
    </citation>
    <scope>NUCLEOTIDE SEQUENCE</scope>
    <source>
        <strain evidence="2">CBS 122367</strain>
    </source>
</reference>
<name>A0A6G1IWY2_9PLEO</name>
<feature type="region of interest" description="Disordered" evidence="1">
    <location>
        <begin position="16"/>
        <end position="44"/>
    </location>
</feature>
<protein>
    <submittedName>
        <fullName evidence="2">Uncharacterized protein</fullName>
    </submittedName>
</protein>
<organism evidence="2 3">
    <name type="scientific">Lentithecium fluviatile CBS 122367</name>
    <dbReference type="NCBI Taxonomy" id="1168545"/>
    <lineage>
        <taxon>Eukaryota</taxon>
        <taxon>Fungi</taxon>
        <taxon>Dikarya</taxon>
        <taxon>Ascomycota</taxon>
        <taxon>Pezizomycotina</taxon>
        <taxon>Dothideomycetes</taxon>
        <taxon>Pleosporomycetidae</taxon>
        <taxon>Pleosporales</taxon>
        <taxon>Massarineae</taxon>
        <taxon>Lentitheciaceae</taxon>
        <taxon>Lentithecium</taxon>
    </lineage>
</organism>
<dbReference type="EMBL" id="MU005586">
    <property type="protein sequence ID" value="KAF2682628.1"/>
    <property type="molecule type" value="Genomic_DNA"/>
</dbReference>
<gene>
    <name evidence="2" type="ORF">K458DRAFT_52813</name>
</gene>
<sequence>MQYNFISALPWSPLRDDTPISSRKQSRSRRASSMASPKPKAPKRELKCPVFQADIILNRAHTCNGIGGDSMSKVRQHMIRSRHLPFLRLCKTCNTDFVDRHVFEQFHGTKGELCHISIKQQRAKGQEAQWEALYRMVMQMEATGAPPEEPSLAETHLPPTLNAISEDIQDDAQGELPTPTPDAPSRSYITPYQLIFDSDSEHDARTGAQISSVSKLLPPYSS</sequence>
<dbReference type="OrthoDB" id="3800899at2759"/>
<evidence type="ECO:0000313" key="2">
    <source>
        <dbReference type="EMBL" id="KAF2682628.1"/>
    </source>
</evidence>
<feature type="compositionally biased region" description="Polar residues" evidence="1">
    <location>
        <begin position="208"/>
        <end position="222"/>
    </location>
</feature>
<dbReference type="Proteomes" id="UP000799291">
    <property type="component" value="Unassembled WGS sequence"/>
</dbReference>
<accession>A0A6G1IWY2</accession>
<keyword evidence="3" id="KW-1185">Reference proteome</keyword>
<evidence type="ECO:0000313" key="3">
    <source>
        <dbReference type="Proteomes" id="UP000799291"/>
    </source>
</evidence>
<proteinExistence type="predicted"/>
<dbReference type="AlphaFoldDB" id="A0A6G1IWY2"/>
<evidence type="ECO:0000256" key="1">
    <source>
        <dbReference type="SAM" id="MobiDB-lite"/>
    </source>
</evidence>
<feature type="region of interest" description="Disordered" evidence="1">
    <location>
        <begin position="167"/>
        <end position="187"/>
    </location>
</feature>